<accession>A0A7Y9R2C7</accession>
<dbReference type="AlphaFoldDB" id="A0A7Y9R2C7"/>
<organism evidence="1 2">
    <name type="scientific">Sphaerotilus montanus</name>
    <dbReference type="NCBI Taxonomy" id="522889"/>
    <lineage>
        <taxon>Bacteria</taxon>
        <taxon>Pseudomonadati</taxon>
        <taxon>Pseudomonadota</taxon>
        <taxon>Betaproteobacteria</taxon>
        <taxon>Burkholderiales</taxon>
        <taxon>Sphaerotilaceae</taxon>
        <taxon>Sphaerotilus</taxon>
    </lineage>
</organism>
<reference evidence="1 2" key="1">
    <citation type="submission" date="2020-07" db="EMBL/GenBank/DDBJ databases">
        <title>Genomic Encyclopedia of Archaeal and Bacterial Type Strains, Phase II (KMG-II): from individual species to whole genera.</title>
        <authorList>
            <person name="Goeker M."/>
        </authorList>
    </citation>
    <scope>NUCLEOTIDE SEQUENCE [LARGE SCALE GENOMIC DNA]</scope>
    <source>
        <strain evidence="1 2">DSM 21226</strain>
    </source>
</reference>
<sequence length="81" mass="9046">MTGSRIPSAQTRRELQGTHADALRAALLPTVEFLNRRRADLIDTALIEDYVALNWMEWHGGSLRLTVTGRNVCAQLATRAK</sequence>
<protein>
    <submittedName>
        <fullName evidence="1">Uncharacterized protein</fullName>
    </submittedName>
</protein>
<comment type="caution">
    <text evidence="1">The sequence shown here is derived from an EMBL/GenBank/DDBJ whole genome shotgun (WGS) entry which is preliminary data.</text>
</comment>
<evidence type="ECO:0000313" key="2">
    <source>
        <dbReference type="Proteomes" id="UP000518288"/>
    </source>
</evidence>
<keyword evidence="2" id="KW-1185">Reference proteome</keyword>
<gene>
    <name evidence="1" type="ORF">BDD16_003239</name>
</gene>
<dbReference type="EMBL" id="JACCFH010000001">
    <property type="protein sequence ID" value="NYG34253.1"/>
    <property type="molecule type" value="Genomic_DNA"/>
</dbReference>
<dbReference type="RefSeq" id="WP_179634927.1">
    <property type="nucleotide sequence ID" value="NZ_CAXYYM010000047.1"/>
</dbReference>
<name>A0A7Y9R2C7_9BURK</name>
<dbReference type="Proteomes" id="UP000518288">
    <property type="component" value="Unassembled WGS sequence"/>
</dbReference>
<evidence type="ECO:0000313" key="1">
    <source>
        <dbReference type="EMBL" id="NYG34253.1"/>
    </source>
</evidence>
<proteinExistence type="predicted"/>